<organism evidence="3 4">
    <name type="scientific">Streptomyces kaempferi</name>
    <dbReference type="NCBI Taxonomy" id="333725"/>
    <lineage>
        <taxon>Bacteria</taxon>
        <taxon>Bacillati</taxon>
        <taxon>Actinomycetota</taxon>
        <taxon>Actinomycetes</taxon>
        <taxon>Kitasatosporales</taxon>
        <taxon>Streptomycetaceae</taxon>
        <taxon>Streptomyces</taxon>
    </lineage>
</organism>
<dbReference type="Pfam" id="PF03724">
    <property type="entry name" value="META"/>
    <property type="match status" value="2"/>
</dbReference>
<feature type="domain" description="DUF306" evidence="2">
    <location>
        <begin position="45"/>
        <end position="148"/>
    </location>
</feature>
<keyword evidence="4" id="KW-1185">Reference proteome</keyword>
<feature type="chain" id="PRO_5046479589" evidence="1">
    <location>
        <begin position="26"/>
        <end position="271"/>
    </location>
</feature>
<evidence type="ECO:0000313" key="4">
    <source>
        <dbReference type="Proteomes" id="UP001597058"/>
    </source>
</evidence>
<dbReference type="PROSITE" id="PS51257">
    <property type="entry name" value="PROKAR_LIPOPROTEIN"/>
    <property type="match status" value="1"/>
</dbReference>
<dbReference type="Gene3D" id="2.40.128.270">
    <property type="match status" value="2"/>
</dbReference>
<dbReference type="PANTHER" id="PTHR35535">
    <property type="entry name" value="HEAT SHOCK PROTEIN HSLJ"/>
    <property type="match status" value="1"/>
</dbReference>
<reference evidence="4" key="1">
    <citation type="journal article" date="2019" name="Int. J. Syst. Evol. Microbiol.">
        <title>The Global Catalogue of Microorganisms (GCM) 10K type strain sequencing project: providing services to taxonomists for standard genome sequencing and annotation.</title>
        <authorList>
            <consortium name="The Broad Institute Genomics Platform"/>
            <consortium name="The Broad Institute Genome Sequencing Center for Infectious Disease"/>
            <person name="Wu L."/>
            <person name="Ma J."/>
        </authorList>
    </citation>
    <scope>NUCLEOTIDE SEQUENCE [LARGE SCALE GENOMIC DNA]</scope>
    <source>
        <strain evidence="4">CGMCC 4.7020</strain>
    </source>
</reference>
<evidence type="ECO:0000313" key="3">
    <source>
        <dbReference type="EMBL" id="MFD1310493.1"/>
    </source>
</evidence>
<dbReference type="InterPro" id="IPR005184">
    <property type="entry name" value="DUF306_Meta_HslJ"/>
</dbReference>
<dbReference type="InterPro" id="IPR038670">
    <property type="entry name" value="HslJ-like_sf"/>
</dbReference>
<name>A0ABW3XLX5_9ACTN</name>
<protein>
    <submittedName>
        <fullName evidence="3">META domain-containing protein</fullName>
    </submittedName>
</protein>
<dbReference type="PANTHER" id="PTHR35535:SF2">
    <property type="entry name" value="DUF306 DOMAIN-CONTAINING PROTEIN"/>
    <property type="match status" value="1"/>
</dbReference>
<dbReference type="Proteomes" id="UP001597058">
    <property type="component" value="Unassembled WGS sequence"/>
</dbReference>
<gene>
    <name evidence="3" type="ORF">ACFQ5X_32215</name>
</gene>
<evidence type="ECO:0000259" key="2">
    <source>
        <dbReference type="Pfam" id="PF03724"/>
    </source>
</evidence>
<comment type="caution">
    <text evidence="3">The sequence shown here is derived from an EMBL/GenBank/DDBJ whole genome shotgun (WGS) entry which is preliminary data.</text>
</comment>
<dbReference type="RefSeq" id="WP_168528874.1">
    <property type="nucleotide sequence ID" value="NZ_JBHSKH010000013.1"/>
</dbReference>
<evidence type="ECO:0000256" key="1">
    <source>
        <dbReference type="SAM" id="SignalP"/>
    </source>
</evidence>
<feature type="domain" description="DUF306" evidence="2">
    <location>
        <begin position="158"/>
        <end position="265"/>
    </location>
</feature>
<feature type="signal peptide" evidence="1">
    <location>
        <begin position="1"/>
        <end position="25"/>
    </location>
</feature>
<proteinExistence type="predicted"/>
<keyword evidence="1" id="KW-0732">Signal</keyword>
<dbReference type="InterPro" id="IPR053147">
    <property type="entry name" value="Hsp_HslJ-like"/>
</dbReference>
<sequence length="271" mass="28221">MDKQRLTLSVLTLLPLAVACGTETAGGDPAGTGSSSVTAAHATGVTGVHWNVDSLTVDGRTTRSPGGAYLRIDRDGRVSGNLGCNGFGSTATLKDDRVDFGDVRMTEMACGKTPMAFERSLVRVFGRDTFTTAVKGDKLTLTTRAGDRIGLTKEADVPLHGTKWTITSVGVGDAARPVPAGAAAYFVLDQRQGTLSGRLGCNDVSAKATVRDGHITLGAARTTRMVCDASLMSTERALLGLFDSTVAYVLDHRSIALTSTNGTHVTASADK</sequence>
<dbReference type="EMBL" id="JBHTMM010000054">
    <property type="protein sequence ID" value="MFD1310493.1"/>
    <property type="molecule type" value="Genomic_DNA"/>
</dbReference>
<accession>A0ABW3XLX5</accession>